<feature type="compositionally biased region" description="Basic and acidic residues" evidence="9">
    <location>
        <begin position="344"/>
        <end position="353"/>
    </location>
</feature>
<sequence length="955" mass="103333">MAHAVAGSKGGPLTNSSRSFSNVGSSTTSDNNPGASLNTHVAANPTPWGAKGIWGSGTLGSGLTSRVALRNPASRDAPLPATNNHGDGLANKTGSGALVDSSTTDDSAYRSKWSVMPPLSSTRTVSHAAYPDSHYSPQRSVSNAGLPFSFSATQQSFSTLSSRQPAINLSSNGAAQARTNYGSTFSNPPVNKIGEHPPTVYTKFDRPVDPNLPKLPDSGRGSMWDSSPTDERSGQLAWRTGASGSAAASRTASQARSHQSEDRPVFTKPDYSRPSQRPSYSNSRTTSLSSQGNSSYASPMLPSADQIALQLGQLSMNSGNRPPSSFNRTYATPPSNNSMHPTRGGRDASHDLTHPAGAGADFHDARDAGTGYIGADPSSPRRLPQNSAEWTNPGFNNRFLQLSAGQPGKQTQQHHPNGNDSYSSWDLSSAPRTAGQWAMLASSCMAGNGSSPTSLSDGSYIDPRFQQLFESHLRNAYHPMFNQYAFAPQLPLGFPGSFVPFTPMNMGGGIDANGNSQGASTSTNLCSNLMYEFKLNTKARYELKDIYDHIAEFSGDQHGSRFIQNKLETANSDEKERVFQEIEPNTIPLMTDVFGNYVIQKFFEHGDQTHKRALANKMKGQVLNLSMQMYGCRVVQKALDHVLVDQQAQLVRELDGHVMRCVKDQNGNHVIQKAIERCPANTIDFIIKAFVGQVQHLSIHPYGCRVIQRCLERCEPQPKAMIMAELMGGIQGMISDQYGNYVVQHVVEHDDGEAKRHVLNIVAGNLESYSRHKFASNVVEKCLEKSDDEWRRRVIYTLANDDIMRCEGEGLIVGLIKDNFGNYVIQKLLETLCMEDYAHFLDLLNPAVQQARRTGCGKQMLAIEKKSHRFSDLRLGGGGGPPPHFAAYQPPPPLPPSQFASNYGSTNTTPPPLTSATQSPQSSALQSVNGDAVEGAAPGSRKGSEISTDGGRFGR</sequence>
<dbReference type="PANTHER" id="PTHR12537:SF12">
    <property type="entry name" value="MATERNAL PROTEIN PUMILIO"/>
    <property type="match status" value="1"/>
</dbReference>
<dbReference type="CDD" id="cd07920">
    <property type="entry name" value="Pumilio"/>
    <property type="match status" value="1"/>
</dbReference>
<dbReference type="PROSITE" id="PS50302">
    <property type="entry name" value="PUM"/>
    <property type="match status" value="8"/>
</dbReference>
<feature type="repeat" description="Pumilio" evidence="8">
    <location>
        <begin position="617"/>
        <end position="652"/>
    </location>
</feature>
<feature type="repeat" description="Pumilio" evidence="8">
    <location>
        <begin position="545"/>
        <end position="580"/>
    </location>
</feature>
<dbReference type="RefSeq" id="XP_033585257.1">
    <property type="nucleotide sequence ID" value="XM_033737810.1"/>
</dbReference>
<dbReference type="Gene3D" id="1.25.10.10">
    <property type="entry name" value="Leucine-rich Repeat Variant"/>
    <property type="match status" value="1"/>
</dbReference>
<feature type="region of interest" description="Disordered" evidence="9">
    <location>
        <begin position="315"/>
        <end position="385"/>
    </location>
</feature>
<evidence type="ECO:0000256" key="4">
    <source>
        <dbReference type="ARBA" id="ARBA00022884"/>
    </source>
</evidence>
<dbReference type="GeneID" id="54478812"/>
<dbReference type="GO" id="GO:0000288">
    <property type="term" value="P:nuclear-transcribed mRNA catabolic process, deadenylation-dependent decay"/>
    <property type="evidence" value="ECO:0007669"/>
    <property type="project" value="TreeGrafter"/>
</dbReference>
<dbReference type="OrthoDB" id="668540at2759"/>
<keyword evidence="2" id="KW-0963">Cytoplasm</keyword>
<accession>A0A6A6PHD7</accession>
<feature type="repeat" description="Pumilio" evidence="8">
    <location>
        <begin position="761"/>
        <end position="796"/>
    </location>
</feature>
<keyword evidence="3" id="KW-0677">Repeat</keyword>
<organism evidence="11 12">
    <name type="scientific">Neohortaea acidophila</name>
    <dbReference type="NCBI Taxonomy" id="245834"/>
    <lineage>
        <taxon>Eukaryota</taxon>
        <taxon>Fungi</taxon>
        <taxon>Dikarya</taxon>
        <taxon>Ascomycota</taxon>
        <taxon>Pezizomycotina</taxon>
        <taxon>Dothideomycetes</taxon>
        <taxon>Dothideomycetidae</taxon>
        <taxon>Mycosphaerellales</taxon>
        <taxon>Teratosphaeriaceae</taxon>
        <taxon>Neohortaea</taxon>
    </lineage>
</organism>
<feature type="region of interest" description="Disordered" evidence="9">
    <location>
        <begin position="73"/>
        <end position="108"/>
    </location>
</feature>
<keyword evidence="12" id="KW-1185">Reference proteome</keyword>
<feature type="compositionally biased region" description="Low complexity" evidence="9">
    <location>
        <begin position="279"/>
        <end position="290"/>
    </location>
</feature>
<feature type="repeat" description="Pumilio" evidence="8">
    <location>
        <begin position="581"/>
        <end position="616"/>
    </location>
</feature>
<reference evidence="11" key="1">
    <citation type="journal article" date="2020" name="Stud. Mycol.">
        <title>101 Dothideomycetes genomes: a test case for predicting lifestyles and emergence of pathogens.</title>
        <authorList>
            <person name="Haridas S."/>
            <person name="Albert R."/>
            <person name="Binder M."/>
            <person name="Bloem J."/>
            <person name="Labutti K."/>
            <person name="Salamov A."/>
            <person name="Andreopoulos B."/>
            <person name="Baker S."/>
            <person name="Barry K."/>
            <person name="Bills G."/>
            <person name="Bluhm B."/>
            <person name="Cannon C."/>
            <person name="Castanera R."/>
            <person name="Culley D."/>
            <person name="Daum C."/>
            <person name="Ezra D."/>
            <person name="Gonzalez J."/>
            <person name="Henrissat B."/>
            <person name="Kuo A."/>
            <person name="Liang C."/>
            <person name="Lipzen A."/>
            <person name="Lutzoni F."/>
            <person name="Magnuson J."/>
            <person name="Mondo S."/>
            <person name="Nolan M."/>
            <person name="Ohm R."/>
            <person name="Pangilinan J."/>
            <person name="Park H.-J."/>
            <person name="Ramirez L."/>
            <person name="Alfaro M."/>
            <person name="Sun H."/>
            <person name="Tritt A."/>
            <person name="Yoshinaga Y."/>
            <person name="Zwiers L.-H."/>
            <person name="Turgeon B."/>
            <person name="Goodwin S."/>
            <person name="Spatafora J."/>
            <person name="Crous P."/>
            <person name="Grigoriev I."/>
        </authorList>
    </citation>
    <scope>NUCLEOTIDE SEQUENCE</scope>
    <source>
        <strain evidence="11">CBS 113389</strain>
    </source>
</reference>
<evidence type="ECO:0000313" key="12">
    <source>
        <dbReference type="Proteomes" id="UP000799767"/>
    </source>
</evidence>
<feature type="compositionally biased region" description="Low complexity" evidence="9">
    <location>
        <begin position="240"/>
        <end position="257"/>
    </location>
</feature>
<dbReference type="InterPro" id="IPR016024">
    <property type="entry name" value="ARM-type_fold"/>
</dbReference>
<feature type="repeat" description="Pumilio" evidence="8">
    <location>
        <begin position="725"/>
        <end position="760"/>
    </location>
</feature>
<dbReference type="AlphaFoldDB" id="A0A6A6PHD7"/>
<feature type="region of interest" description="Disordered" evidence="9">
    <location>
        <begin position="1"/>
        <end position="43"/>
    </location>
</feature>
<dbReference type="InterPro" id="IPR011989">
    <property type="entry name" value="ARM-like"/>
</dbReference>
<feature type="compositionally biased region" description="Polar residues" evidence="9">
    <location>
        <begin position="898"/>
        <end position="929"/>
    </location>
</feature>
<dbReference type="FunFam" id="1.25.10.10:FF:000004">
    <property type="entry name" value="Pumilio homolog 1 isoform 2"/>
    <property type="match status" value="1"/>
</dbReference>
<dbReference type="Proteomes" id="UP000799767">
    <property type="component" value="Unassembled WGS sequence"/>
</dbReference>
<dbReference type="Pfam" id="PF00806">
    <property type="entry name" value="PUF"/>
    <property type="match status" value="8"/>
</dbReference>
<feature type="repeat" description="Pumilio" evidence="8">
    <location>
        <begin position="653"/>
        <end position="688"/>
    </location>
</feature>
<dbReference type="SUPFAM" id="SSF48371">
    <property type="entry name" value="ARM repeat"/>
    <property type="match status" value="1"/>
</dbReference>
<dbReference type="PANTHER" id="PTHR12537">
    <property type="entry name" value="RNA BINDING PROTEIN PUMILIO-RELATED"/>
    <property type="match status" value="1"/>
</dbReference>
<evidence type="ECO:0000313" key="11">
    <source>
        <dbReference type="EMBL" id="KAF2478687.1"/>
    </source>
</evidence>
<dbReference type="EMBL" id="MU001643">
    <property type="protein sequence ID" value="KAF2478687.1"/>
    <property type="molecule type" value="Genomic_DNA"/>
</dbReference>
<name>A0A6A6PHD7_9PEZI</name>
<protein>
    <recommendedName>
        <fullName evidence="7">Pumilio homology domain family member 3</fullName>
    </recommendedName>
</protein>
<feature type="compositionally biased region" description="Low complexity" evidence="9">
    <location>
        <begin position="14"/>
        <end position="29"/>
    </location>
</feature>
<evidence type="ECO:0000256" key="5">
    <source>
        <dbReference type="ARBA" id="ARBA00024893"/>
    </source>
</evidence>
<proteinExistence type="inferred from homology"/>
<evidence type="ECO:0000256" key="6">
    <source>
        <dbReference type="ARBA" id="ARBA00060736"/>
    </source>
</evidence>
<dbReference type="SMART" id="SM00025">
    <property type="entry name" value="Pumilio"/>
    <property type="match status" value="8"/>
</dbReference>
<feature type="domain" description="PUM-HD" evidence="10">
    <location>
        <begin position="521"/>
        <end position="868"/>
    </location>
</feature>
<keyword evidence="4" id="KW-0694">RNA-binding</keyword>
<dbReference type="InterPro" id="IPR033712">
    <property type="entry name" value="Pumilio_RNA-bd"/>
</dbReference>
<evidence type="ECO:0000256" key="3">
    <source>
        <dbReference type="ARBA" id="ARBA00022737"/>
    </source>
</evidence>
<feature type="compositionally biased region" description="Pro residues" evidence="9">
    <location>
        <begin position="880"/>
        <end position="896"/>
    </location>
</feature>
<feature type="compositionally biased region" description="Polar residues" evidence="9">
    <location>
        <begin position="315"/>
        <end position="340"/>
    </location>
</feature>
<feature type="region of interest" description="Disordered" evidence="9">
    <location>
        <begin position="871"/>
        <end position="955"/>
    </location>
</feature>
<gene>
    <name evidence="11" type="ORF">BDY17DRAFT_328213</name>
</gene>
<dbReference type="PROSITE" id="PS50303">
    <property type="entry name" value="PUM_HD"/>
    <property type="match status" value="1"/>
</dbReference>
<evidence type="ECO:0000256" key="9">
    <source>
        <dbReference type="SAM" id="MobiDB-lite"/>
    </source>
</evidence>
<dbReference type="GO" id="GO:0003730">
    <property type="term" value="F:mRNA 3'-UTR binding"/>
    <property type="evidence" value="ECO:0007669"/>
    <property type="project" value="TreeGrafter"/>
</dbReference>
<dbReference type="InterPro" id="IPR033133">
    <property type="entry name" value="PUM-HD"/>
</dbReference>
<feature type="compositionally biased region" description="Polar residues" evidence="9">
    <location>
        <begin position="179"/>
        <end position="189"/>
    </location>
</feature>
<dbReference type="GO" id="GO:0005737">
    <property type="term" value="C:cytoplasm"/>
    <property type="evidence" value="ECO:0007669"/>
    <property type="project" value="UniProtKB-SubCell"/>
</dbReference>
<feature type="repeat" description="Pumilio" evidence="8">
    <location>
        <begin position="802"/>
        <end position="842"/>
    </location>
</feature>
<comment type="similarity">
    <text evidence="6">Belongs to the PUF3 family.</text>
</comment>
<feature type="region of interest" description="Disordered" evidence="9">
    <location>
        <begin position="405"/>
        <end position="428"/>
    </location>
</feature>
<feature type="compositionally biased region" description="Polar residues" evidence="9">
    <location>
        <begin position="30"/>
        <end position="41"/>
    </location>
</feature>
<evidence type="ECO:0000256" key="8">
    <source>
        <dbReference type="PROSITE-ProRule" id="PRU00317"/>
    </source>
</evidence>
<dbReference type="InterPro" id="IPR001313">
    <property type="entry name" value="Pumilio_RNA-bd_rpt"/>
</dbReference>
<comment type="function">
    <text evidence="5">RNA-binding nucleolar protein required for pre-rRNA processing. Involved in production of 18S rRNA and assembly of small ribosomal subunit.</text>
</comment>
<evidence type="ECO:0000256" key="1">
    <source>
        <dbReference type="ARBA" id="ARBA00004496"/>
    </source>
</evidence>
<evidence type="ECO:0000259" key="10">
    <source>
        <dbReference type="PROSITE" id="PS50303"/>
    </source>
</evidence>
<feature type="region of interest" description="Disordered" evidence="9">
    <location>
        <begin position="179"/>
        <end position="300"/>
    </location>
</feature>
<comment type="subcellular location">
    <subcellularLocation>
        <location evidence="1">Cytoplasm</location>
    </subcellularLocation>
</comment>
<feature type="repeat" description="Pumilio" evidence="8">
    <location>
        <begin position="689"/>
        <end position="724"/>
    </location>
</feature>
<evidence type="ECO:0000256" key="7">
    <source>
        <dbReference type="ARBA" id="ARBA00081811"/>
    </source>
</evidence>
<evidence type="ECO:0000256" key="2">
    <source>
        <dbReference type="ARBA" id="ARBA00022490"/>
    </source>
</evidence>